<accession>A0AAE1QUB9</accession>
<name>A0AAE1QUB9_9SOLA</name>
<dbReference type="GO" id="GO:1990918">
    <property type="term" value="P:double-strand break repair involved in meiotic recombination"/>
    <property type="evidence" value="ECO:0007669"/>
    <property type="project" value="TreeGrafter"/>
</dbReference>
<feature type="region of interest" description="Disordered" evidence="6">
    <location>
        <begin position="754"/>
        <end position="784"/>
    </location>
</feature>
<organism evidence="7 8">
    <name type="scientific">Anisodus tanguticus</name>
    <dbReference type="NCBI Taxonomy" id="243964"/>
    <lineage>
        <taxon>Eukaryota</taxon>
        <taxon>Viridiplantae</taxon>
        <taxon>Streptophyta</taxon>
        <taxon>Embryophyta</taxon>
        <taxon>Tracheophyta</taxon>
        <taxon>Spermatophyta</taxon>
        <taxon>Magnoliopsida</taxon>
        <taxon>eudicotyledons</taxon>
        <taxon>Gunneridae</taxon>
        <taxon>Pentapetalae</taxon>
        <taxon>asterids</taxon>
        <taxon>lamiids</taxon>
        <taxon>Solanales</taxon>
        <taxon>Solanaceae</taxon>
        <taxon>Solanoideae</taxon>
        <taxon>Hyoscyameae</taxon>
        <taxon>Anisodus</taxon>
    </lineage>
</organism>
<sequence length="1382" mass="154586">MISVLADAGCTLINPSGPPCLPSDLHKVRNQLHRLFSSDSSLKSEFLQVQPDIQNLLLEKLPEYFDVDPAGNIGGRSSSLCLEEDIARLILNQFRWLDFLVDSEAFTEKMFQVLSICPVHLKKEIIGSLPDIIGEKNNKTVVDSLQEMLQEDSSIIVPMLDCFSNLHLDDILQEQWRYLVSELLMQHMPCLLRFLLLLATPTNTRRIISHIRQQLKLVGASNVWTTQQSKIKGKSVVNNAEASILDALRTSLRFNKVEFTVICQETLNELKSLEKVQDQKDLAQDYLPTLLSISEYLLSCKEDKAREFGIRMYTNLFKDLVDGYSKQEVLGALITHVGSGISHEVSSTMDVMALLASKVLTGVDSTFISYNWWACILDYLETFSVENLHKVYETFSLLAFSAEVSTGPFRSPISNELLVIVRKQLSNSDLIYKKMGLIGTLKIVSYLGDANTTKHLSSSQKSNYKEALELLETSMNSCKQLPLPLIMFYDELALTLKRKALYQAIVEWTSKHVGDFESKFLCDLDGGELMVKELYCGLEGDLWMNLDGDISPICLNILPLVSSSLRAASSLQMLPANFGLLSSIEGLANQGSLAGIDALLGCPIHLPSSKFFCEPLWDSLSGKQKQIIILSLYYAANWLRELLNAFSTQAVDECNAVSQATREEITLKLFKRLRNLVYTSLMCFLREGTLKFLFSDFTLQYAYVYASATVDNYDHKFLESLLNSSLKQCSYSLPELQPHLESLSLNQLDHNRDQEMKNKNGNVGPSQKKKKEKNRQSSLTDGKLRQPTIMDVLRKAGAVPSLEPSTGPSGTLRIPAVQIELLRKLDYFSPRRHILVKRMSVPPAFGEMKVIEFISKIQPLFPSLRRHLDSAVSGVREDTETCPDHWKTHSAFAGNPDIPNITSFRPSVSRSVIKEALKCFGKVKHSYVKHSGCSVLSDLLEAFQPISITDCFFQGMQLIPSPGDIGYLYAGAFSFVGDIFDAACAVSFALASKVLLSLESVLVSIRTILDNDLNDIGKDIRTGFSKELLSFLSKKLGNFAYKLLMQKCDGVNDIEDGQNVKAEVIQKLLRIYLENCQSTSDSLSELACSVLPQVSSCRSAVEDGCSFPTLSCNILHLVPETVTEDDLMVQHEKNQVMINRLVKKISLLEKARGGGEVEDVKCLLKKLQQSVNVVVSLVNMCKTHDKVNVAIAVKFGGKFVDSFFKGTYLYHGSGYKGLFISGQFELHREQIIQMVRELQTATRTIQTLCSEAKGMKQTSITSKIPITKRSMERFLFRVKELLHSTSSGCTFWMGNLKHKNLMGDIVSSQAYVDDQNDNMDNVATENMNIDESTDIAGIVGNICCMATIKWLPLSFRPAACIYCWKASAQSVLLIHAPIRIWL</sequence>
<evidence type="ECO:0008006" key="9">
    <source>
        <dbReference type="Google" id="ProtNLM"/>
    </source>
</evidence>
<evidence type="ECO:0000313" key="8">
    <source>
        <dbReference type="Proteomes" id="UP001291623"/>
    </source>
</evidence>
<dbReference type="InterPro" id="IPR016024">
    <property type="entry name" value="ARM-type_fold"/>
</dbReference>
<dbReference type="GO" id="GO:0031573">
    <property type="term" value="P:mitotic intra-S DNA damage checkpoint signaling"/>
    <property type="evidence" value="ECO:0007669"/>
    <property type="project" value="TreeGrafter"/>
</dbReference>
<evidence type="ECO:0000256" key="1">
    <source>
        <dbReference type="ARBA" id="ARBA00004123"/>
    </source>
</evidence>
<evidence type="ECO:0000256" key="2">
    <source>
        <dbReference type="ARBA" id="ARBA00022499"/>
    </source>
</evidence>
<proteinExistence type="inferred from homology"/>
<dbReference type="PANTHER" id="PTHR32086:SF0">
    <property type="entry name" value="FANCONI ANEMIA GROUP D2 PROTEIN"/>
    <property type="match status" value="1"/>
</dbReference>
<dbReference type="Proteomes" id="UP001291623">
    <property type="component" value="Unassembled WGS sequence"/>
</dbReference>
<dbReference type="GO" id="GO:0036297">
    <property type="term" value="P:interstrand cross-link repair"/>
    <property type="evidence" value="ECO:0007669"/>
    <property type="project" value="TreeGrafter"/>
</dbReference>
<evidence type="ECO:0000256" key="5">
    <source>
        <dbReference type="ARBA" id="ARBA00093456"/>
    </source>
</evidence>
<evidence type="ECO:0000313" key="7">
    <source>
        <dbReference type="EMBL" id="KAK4339496.1"/>
    </source>
</evidence>
<gene>
    <name evidence="7" type="ORF">RND71_040958</name>
</gene>
<dbReference type="EMBL" id="JAVYJV010000023">
    <property type="protein sequence ID" value="KAK4339496.1"/>
    <property type="molecule type" value="Genomic_DNA"/>
</dbReference>
<keyword evidence="3" id="KW-0832">Ubl conjugation</keyword>
<dbReference type="GO" id="GO:0007129">
    <property type="term" value="P:homologous chromosome pairing at meiosis"/>
    <property type="evidence" value="ECO:0007669"/>
    <property type="project" value="TreeGrafter"/>
</dbReference>
<keyword evidence="8" id="KW-1185">Reference proteome</keyword>
<evidence type="ECO:0000256" key="6">
    <source>
        <dbReference type="SAM" id="MobiDB-lite"/>
    </source>
</evidence>
<dbReference type="PANTHER" id="PTHR32086">
    <property type="entry name" value="FANCONI ANEMIA GROUP D2 PROTEIN"/>
    <property type="match status" value="1"/>
</dbReference>
<evidence type="ECO:0000256" key="4">
    <source>
        <dbReference type="ARBA" id="ARBA00023242"/>
    </source>
</evidence>
<dbReference type="InterPro" id="IPR029448">
    <property type="entry name" value="FANCD2"/>
</dbReference>
<dbReference type="Pfam" id="PF14631">
    <property type="entry name" value="FancD2"/>
    <property type="match status" value="3"/>
</dbReference>
<reference evidence="7" key="1">
    <citation type="submission" date="2023-12" db="EMBL/GenBank/DDBJ databases">
        <title>Genome assembly of Anisodus tanguticus.</title>
        <authorList>
            <person name="Wang Y.-J."/>
        </authorList>
    </citation>
    <scope>NUCLEOTIDE SEQUENCE</scope>
    <source>
        <strain evidence="7">KB-2021</strain>
        <tissue evidence="7">Leaf</tissue>
    </source>
</reference>
<keyword evidence="4" id="KW-0539">Nucleus</keyword>
<comment type="similarity">
    <text evidence="5">Belongs to the Fanconi anemia protein FANCD2 family.</text>
</comment>
<keyword evidence="2" id="KW-1017">Isopeptide bond</keyword>
<evidence type="ECO:0000256" key="3">
    <source>
        <dbReference type="ARBA" id="ARBA00022843"/>
    </source>
</evidence>
<dbReference type="SUPFAM" id="SSF48371">
    <property type="entry name" value="ARM repeat"/>
    <property type="match status" value="1"/>
</dbReference>
<dbReference type="GO" id="GO:0070182">
    <property type="term" value="F:DNA polymerase binding"/>
    <property type="evidence" value="ECO:0007669"/>
    <property type="project" value="TreeGrafter"/>
</dbReference>
<comment type="caution">
    <text evidence="7">The sequence shown here is derived from an EMBL/GenBank/DDBJ whole genome shotgun (WGS) entry which is preliminary data.</text>
</comment>
<protein>
    <recommendedName>
        <fullName evidence="9">Fanconi anemia group D2 protein</fullName>
    </recommendedName>
</protein>
<dbReference type="GO" id="GO:0000793">
    <property type="term" value="C:condensed chromosome"/>
    <property type="evidence" value="ECO:0007669"/>
    <property type="project" value="TreeGrafter"/>
</dbReference>
<comment type="subcellular location">
    <subcellularLocation>
        <location evidence="1">Nucleus</location>
    </subcellularLocation>
</comment>
<dbReference type="GO" id="GO:0005634">
    <property type="term" value="C:nucleus"/>
    <property type="evidence" value="ECO:0007669"/>
    <property type="project" value="UniProtKB-SubCell"/>
</dbReference>